<comment type="similarity">
    <text evidence="2">Belongs to the ycf35 family.</text>
</comment>
<evidence type="ECO:0000313" key="5">
    <source>
        <dbReference type="EMBL" id="ARW67568.1"/>
    </source>
</evidence>
<dbReference type="PANTHER" id="PTHR39638:SF2">
    <property type="entry name" value="YCF35"/>
    <property type="match status" value="1"/>
</dbReference>
<name>A0A1Z1MND1_9FLOR</name>
<proteinExistence type="inferred from homology"/>
<dbReference type="Pfam" id="PF06868">
    <property type="entry name" value="DUF1257"/>
    <property type="match status" value="1"/>
</dbReference>
<sequence>MSHFSKIKTNIVNTIILEKTIKQLGFNYKYFNNTSLINDSSVSKLMKNMLVINPQDQNDLFSFIWNGQDYNLVVDLQLWSLNLDFNYFIDRLSQQYAYNLILDQSSTVGFQKISENISDDGSIKLTLQKW</sequence>
<accession>A0A1Z1MND1</accession>
<reference evidence="5" key="1">
    <citation type="journal article" date="2017" name="J. Phycol.">
        <title>Analysis of chloroplast genomes and a supermatrix inform reclassification of the Rhodomelaceae (Rhodophyta).</title>
        <authorList>
            <person name="Diaz-Tapia P."/>
            <person name="Maggs C.A."/>
            <person name="West J.A."/>
            <person name="Verbruggen H."/>
        </authorList>
    </citation>
    <scope>NUCLEOTIDE SEQUENCE</scope>
    <source>
        <strain evidence="5">PD1509</strain>
    </source>
</reference>
<geneLocation type="chloroplast" evidence="5"/>
<comment type="subcellular location">
    <subcellularLocation>
        <location evidence="1">Plastid</location>
    </subcellularLocation>
</comment>
<dbReference type="GeneID" id="33360905"/>
<protein>
    <recommendedName>
        <fullName evidence="3">Uncharacterized protein ycf35</fullName>
    </recommendedName>
</protein>
<dbReference type="GO" id="GO:0009536">
    <property type="term" value="C:plastid"/>
    <property type="evidence" value="ECO:0007669"/>
    <property type="project" value="UniProtKB-SubCell"/>
</dbReference>
<keyword evidence="4 5" id="KW-0934">Plastid</keyword>
<evidence type="ECO:0000256" key="1">
    <source>
        <dbReference type="ARBA" id="ARBA00004474"/>
    </source>
</evidence>
<dbReference type="EMBL" id="MF101448">
    <property type="protein sequence ID" value="ARW67568.1"/>
    <property type="molecule type" value="Genomic_DNA"/>
</dbReference>
<dbReference type="AlphaFoldDB" id="A0A1Z1MND1"/>
<dbReference type="PANTHER" id="PTHR39638">
    <property type="entry name" value="YCF35"/>
    <property type="match status" value="1"/>
</dbReference>
<dbReference type="InterPro" id="IPR009666">
    <property type="entry name" value="Uncharacterised_Ycf35"/>
</dbReference>
<evidence type="ECO:0000256" key="3">
    <source>
        <dbReference type="ARBA" id="ARBA00021585"/>
    </source>
</evidence>
<gene>
    <name evidence="5" type="primary">ycf35</name>
</gene>
<evidence type="ECO:0000256" key="2">
    <source>
        <dbReference type="ARBA" id="ARBA00009068"/>
    </source>
</evidence>
<dbReference type="RefSeq" id="YP_009398382.1">
    <property type="nucleotide sequence ID" value="NC_035292.1"/>
</dbReference>
<evidence type="ECO:0000256" key="4">
    <source>
        <dbReference type="ARBA" id="ARBA00022640"/>
    </source>
</evidence>
<organism evidence="5">
    <name type="scientific">Lophocladia kuetzingii</name>
    <dbReference type="NCBI Taxonomy" id="675577"/>
    <lineage>
        <taxon>Eukaryota</taxon>
        <taxon>Rhodophyta</taxon>
        <taxon>Florideophyceae</taxon>
        <taxon>Rhodymeniophycidae</taxon>
        <taxon>Ceramiales</taxon>
        <taxon>Rhodomelaceae</taxon>
        <taxon>Lophothalieae</taxon>
        <taxon>Lophocladia</taxon>
    </lineage>
</organism>
<keyword evidence="5" id="KW-0150">Chloroplast</keyword>